<reference evidence="2 3" key="1">
    <citation type="submission" date="2022-11" db="EMBL/GenBank/DDBJ databases">
        <title>Whole genome sequence of Eschrichtius robustus ER-17-0199.</title>
        <authorList>
            <person name="Bruniche-Olsen A."/>
            <person name="Black A.N."/>
            <person name="Fields C.J."/>
            <person name="Walden K."/>
            <person name="Dewoody J.A."/>
        </authorList>
    </citation>
    <scope>NUCLEOTIDE SEQUENCE [LARGE SCALE GENOMIC DNA]</scope>
    <source>
        <strain evidence="2">ER-17-0199</strain>
        <tissue evidence="2">Blubber</tissue>
    </source>
</reference>
<feature type="compositionally biased region" description="Polar residues" evidence="1">
    <location>
        <begin position="129"/>
        <end position="141"/>
    </location>
</feature>
<dbReference type="EMBL" id="JAIQCJ010002141">
    <property type="protein sequence ID" value="KAJ8781656.1"/>
    <property type="molecule type" value="Genomic_DNA"/>
</dbReference>
<gene>
    <name evidence="2" type="ORF">J1605_010914</name>
</gene>
<proteinExistence type="predicted"/>
<keyword evidence="3" id="KW-1185">Reference proteome</keyword>
<evidence type="ECO:0000256" key="1">
    <source>
        <dbReference type="SAM" id="MobiDB-lite"/>
    </source>
</evidence>
<accession>A0AB34GS99</accession>
<dbReference type="Proteomes" id="UP001159641">
    <property type="component" value="Unassembled WGS sequence"/>
</dbReference>
<organism evidence="2 3">
    <name type="scientific">Eschrichtius robustus</name>
    <name type="common">California gray whale</name>
    <name type="synonym">Eschrichtius gibbosus</name>
    <dbReference type="NCBI Taxonomy" id="9764"/>
    <lineage>
        <taxon>Eukaryota</taxon>
        <taxon>Metazoa</taxon>
        <taxon>Chordata</taxon>
        <taxon>Craniata</taxon>
        <taxon>Vertebrata</taxon>
        <taxon>Euteleostomi</taxon>
        <taxon>Mammalia</taxon>
        <taxon>Eutheria</taxon>
        <taxon>Laurasiatheria</taxon>
        <taxon>Artiodactyla</taxon>
        <taxon>Whippomorpha</taxon>
        <taxon>Cetacea</taxon>
        <taxon>Mysticeti</taxon>
        <taxon>Eschrichtiidae</taxon>
        <taxon>Eschrichtius</taxon>
    </lineage>
</organism>
<evidence type="ECO:0000313" key="2">
    <source>
        <dbReference type="EMBL" id="KAJ8781656.1"/>
    </source>
</evidence>
<protein>
    <submittedName>
        <fullName evidence="2">Uncharacterized protein</fullName>
    </submittedName>
</protein>
<name>A0AB34GS99_ESCRO</name>
<comment type="caution">
    <text evidence="2">The sequence shown here is derived from an EMBL/GenBank/DDBJ whole genome shotgun (WGS) entry which is preliminary data.</text>
</comment>
<sequence>MMAHSRDSRNEDRKASGEAELQVWVGCLHLGLWATLRPRSGLMCQTGSITLMALTPRPAGSHGIPLPPTQLVHMPRCSSPPGWFMLALHQAEPGKVHSPTLELAEGHVCPWPPGDPSDTPPPVRALQAAQGTRVPSTSQPSRCLGGTSAPARDGPASSRTGQLPLPVTAFIVRVPSLLELGVYPCPFLELRSP</sequence>
<evidence type="ECO:0000313" key="3">
    <source>
        <dbReference type="Proteomes" id="UP001159641"/>
    </source>
</evidence>
<dbReference type="AlphaFoldDB" id="A0AB34GS99"/>
<feature type="region of interest" description="Disordered" evidence="1">
    <location>
        <begin position="129"/>
        <end position="160"/>
    </location>
</feature>